<proteinExistence type="predicted"/>
<dbReference type="InterPro" id="IPR006578">
    <property type="entry name" value="MADF-dom"/>
</dbReference>
<evidence type="ECO:0000259" key="2">
    <source>
        <dbReference type="PROSITE" id="PS51029"/>
    </source>
</evidence>
<evidence type="ECO:0000256" key="1">
    <source>
        <dbReference type="SAM" id="MobiDB-lite"/>
    </source>
</evidence>
<evidence type="ECO:0000313" key="3">
    <source>
        <dbReference type="EMBL" id="JAV58831.1"/>
    </source>
</evidence>
<dbReference type="PANTHER" id="PTHR12243">
    <property type="entry name" value="MADF DOMAIN TRANSCRIPTION FACTOR"/>
    <property type="match status" value="1"/>
</dbReference>
<dbReference type="EMBL" id="GEZM01087227">
    <property type="protein sequence ID" value="JAV58831.1"/>
    <property type="molecule type" value="Transcribed_RNA"/>
</dbReference>
<organism evidence="3">
    <name type="scientific">Photinus pyralis</name>
    <name type="common">Common eastern firefly</name>
    <name type="synonym">Lampyris pyralis</name>
    <dbReference type="NCBI Taxonomy" id="7054"/>
    <lineage>
        <taxon>Eukaryota</taxon>
        <taxon>Metazoa</taxon>
        <taxon>Ecdysozoa</taxon>
        <taxon>Arthropoda</taxon>
        <taxon>Hexapoda</taxon>
        <taxon>Insecta</taxon>
        <taxon>Pterygota</taxon>
        <taxon>Neoptera</taxon>
        <taxon>Endopterygota</taxon>
        <taxon>Coleoptera</taxon>
        <taxon>Polyphaga</taxon>
        <taxon>Elateriformia</taxon>
        <taxon>Elateroidea</taxon>
        <taxon>Lampyridae</taxon>
        <taxon>Lampyrinae</taxon>
        <taxon>Photinus</taxon>
    </lineage>
</organism>
<dbReference type="InterPro" id="IPR039353">
    <property type="entry name" value="TF_Adf1"/>
</dbReference>
<name>A0A1Y1KER3_PHOPY</name>
<dbReference type="PANTHER" id="PTHR12243:SF67">
    <property type="entry name" value="COREPRESSOR OF PANGOLIN, ISOFORM A-RELATED"/>
    <property type="match status" value="1"/>
</dbReference>
<reference evidence="3" key="1">
    <citation type="journal article" date="2016" name="Sci. Rep.">
        <title>Molecular characterization of firefly nuptial gifts: a multi-omics approach sheds light on postcopulatory sexual selection.</title>
        <authorList>
            <person name="Al-Wathiqui N."/>
            <person name="Fallon T.R."/>
            <person name="South A."/>
            <person name="Weng J.K."/>
            <person name="Lewis S.M."/>
        </authorList>
    </citation>
    <scope>NUCLEOTIDE SEQUENCE</scope>
</reference>
<accession>A0A1Y1KER3</accession>
<feature type="region of interest" description="Disordered" evidence="1">
    <location>
        <begin position="96"/>
        <end position="118"/>
    </location>
</feature>
<dbReference type="SMART" id="SM00595">
    <property type="entry name" value="MADF"/>
    <property type="match status" value="1"/>
</dbReference>
<dbReference type="Pfam" id="PF10545">
    <property type="entry name" value="MADF_DNA_bdg"/>
    <property type="match status" value="1"/>
</dbReference>
<feature type="region of interest" description="Disordered" evidence="1">
    <location>
        <begin position="174"/>
        <end position="195"/>
    </location>
</feature>
<sequence length="269" mass="31100">MLDEHRLIQLIEDRREVWDTNSVQFRNKIVKSTAWNEIAKEIGATIEDCQNTWKRLRDRYTRNKRLAPSGAEGGRKKWDKEDLLRFLDTILVTRRTTSSATERSGNNKNIQDSKGTEEEIDMEDLLSQANVEVVTSNSELFLVDDQNEVENEDPNPQTPVLDEIELLTEDEFIQPQITPSSSKGKKRKRMQQQNKNELSDTIMNAINKLSNEAAPTVTPAAETDLNDTFIQYICQQAKGLLSNQNEKCQRLIRLKINNFFYELSEEYQA</sequence>
<dbReference type="AlphaFoldDB" id="A0A1Y1KER3"/>
<protein>
    <recommendedName>
        <fullName evidence="2">MADF domain-containing protein</fullName>
    </recommendedName>
</protein>
<feature type="domain" description="MADF" evidence="2">
    <location>
        <begin position="6"/>
        <end position="92"/>
    </location>
</feature>
<dbReference type="PROSITE" id="PS51029">
    <property type="entry name" value="MADF"/>
    <property type="match status" value="1"/>
</dbReference>